<name>A0A381VAB1_9ZZZZ</name>
<reference evidence="1" key="1">
    <citation type="submission" date="2018-05" db="EMBL/GenBank/DDBJ databases">
        <authorList>
            <person name="Lanie J.A."/>
            <person name="Ng W.-L."/>
            <person name="Kazmierczak K.M."/>
            <person name="Andrzejewski T.M."/>
            <person name="Davidsen T.M."/>
            <person name="Wayne K.J."/>
            <person name="Tettelin H."/>
            <person name="Glass J.I."/>
            <person name="Rusch D."/>
            <person name="Podicherti R."/>
            <person name="Tsui H.-C.T."/>
            <person name="Winkler M.E."/>
        </authorList>
    </citation>
    <scope>NUCLEOTIDE SEQUENCE</scope>
</reference>
<protein>
    <submittedName>
        <fullName evidence="1">Uncharacterized protein</fullName>
    </submittedName>
</protein>
<dbReference type="AlphaFoldDB" id="A0A381VAB1"/>
<proteinExistence type="predicted"/>
<organism evidence="1">
    <name type="scientific">marine metagenome</name>
    <dbReference type="NCBI Taxonomy" id="408172"/>
    <lineage>
        <taxon>unclassified sequences</taxon>
        <taxon>metagenomes</taxon>
        <taxon>ecological metagenomes</taxon>
    </lineage>
</organism>
<evidence type="ECO:0000313" key="1">
    <source>
        <dbReference type="EMBL" id="SVA36293.1"/>
    </source>
</evidence>
<accession>A0A381VAB1</accession>
<gene>
    <name evidence="1" type="ORF">METZ01_LOCUS89147</name>
</gene>
<dbReference type="EMBL" id="UINC01008056">
    <property type="protein sequence ID" value="SVA36293.1"/>
    <property type="molecule type" value="Genomic_DNA"/>
</dbReference>
<sequence>MTTIKIPRKTIAVLPFIAILICTACSNDSTVAQNTDENVDVDNRAQMAELGLQHDTAWELYQALVEEADGGESLSWDNLPDWSGVYTRGRGGITFDPDQPQGGLPTAKLTPEFHERMLQKIAIADAGNDYDPISDCRPPGHPRWLTEPFLKEFVVTPDQTWLMNEMVNDVRRVYTDGRGHTPEGDRYATWNGDSIGFWDGHRLILHTNELMAGQYQRRNPDYTDQVETVEIWKKIDEKNIEVDVWIYDPPALVEPWYTKQLYTRLTDPEKRLRLRYWWCRENQNNVIVRTEEGGSQFGDFSFTEQED</sequence>